<dbReference type="InterPro" id="IPR001104">
    <property type="entry name" value="3-oxo-5_a-steroid_4-DH_C"/>
</dbReference>
<evidence type="ECO:0000256" key="13">
    <source>
        <dbReference type="ARBA" id="ARBA00023136"/>
    </source>
</evidence>
<dbReference type="GO" id="GO:0102758">
    <property type="term" value="F:very-long-chain enoyl-CoA reductase activity"/>
    <property type="evidence" value="ECO:0007669"/>
    <property type="project" value="UniProtKB-EC"/>
</dbReference>
<comment type="subcellular location">
    <subcellularLocation>
        <location evidence="1">Endoplasmic reticulum membrane</location>
        <topology evidence="1">Multi-pass membrane protein</topology>
    </subcellularLocation>
</comment>
<gene>
    <name evidence="18" type="ORF">BQ4739_LOCUS16666</name>
    <name evidence="17" type="ORF">BQ4739_LOCUS8945</name>
</gene>
<comment type="similarity">
    <text evidence="3">Belongs to the steroid 5-alpha reductase family.</text>
</comment>
<evidence type="ECO:0000256" key="3">
    <source>
        <dbReference type="ARBA" id="ARBA00007742"/>
    </source>
</evidence>
<feature type="domain" description="Ubiquitin-like" evidence="16">
    <location>
        <begin position="4"/>
        <end position="81"/>
    </location>
</feature>
<name>A0A383WHQ2_TETOB</name>
<evidence type="ECO:0000256" key="10">
    <source>
        <dbReference type="ARBA" id="ARBA00022989"/>
    </source>
</evidence>
<evidence type="ECO:0000256" key="2">
    <source>
        <dbReference type="ARBA" id="ARBA00005194"/>
    </source>
</evidence>
<evidence type="ECO:0000256" key="9">
    <source>
        <dbReference type="ARBA" id="ARBA00022857"/>
    </source>
</evidence>
<dbReference type="SUPFAM" id="SSF54236">
    <property type="entry name" value="Ubiquitin-like"/>
    <property type="match status" value="1"/>
</dbReference>
<dbReference type="InterPro" id="IPR039357">
    <property type="entry name" value="SRD5A/TECR"/>
</dbReference>
<dbReference type="EC" id="1.3.1.93" evidence="4"/>
<evidence type="ECO:0000259" key="16">
    <source>
        <dbReference type="PROSITE" id="PS50053"/>
    </source>
</evidence>
<dbReference type="Pfam" id="PF21696">
    <property type="entry name" value="TECR_N"/>
    <property type="match status" value="1"/>
</dbReference>
<dbReference type="STRING" id="3088.A0A383WHQ2"/>
<keyword evidence="11" id="KW-0560">Oxidoreductase</keyword>
<dbReference type="EMBL" id="FNXT01000866">
    <property type="protein sequence ID" value="SZX68605.1"/>
    <property type="molecule type" value="Genomic_DNA"/>
</dbReference>
<feature type="transmembrane region" description="Helical" evidence="15">
    <location>
        <begin position="194"/>
        <end position="213"/>
    </location>
</feature>
<evidence type="ECO:0000256" key="8">
    <source>
        <dbReference type="ARBA" id="ARBA00022832"/>
    </source>
</evidence>
<dbReference type="InterPro" id="IPR049127">
    <property type="entry name" value="TECR-like_N"/>
</dbReference>
<keyword evidence="8" id="KW-0276">Fatty acid metabolism</keyword>
<proteinExistence type="inferred from homology"/>
<evidence type="ECO:0000256" key="14">
    <source>
        <dbReference type="ARBA" id="ARBA00023160"/>
    </source>
</evidence>
<dbReference type="Pfam" id="PF02544">
    <property type="entry name" value="Steroid_dh"/>
    <property type="match status" value="1"/>
</dbReference>
<keyword evidence="7" id="KW-0256">Endoplasmic reticulum</keyword>
<dbReference type="CDD" id="cd01801">
    <property type="entry name" value="Ubl_TECR_like"/>
    <property type="match status" value="1"/>
</dbReference>
<evidence type="ECO:0000256" key="5">
    <source>
        <dbReference type="ARBA" id="ARBA00022516"/>
    </source>
</evidence>
<dbReference type="Proteomes" id="UP000256970">
    <property type="component" value="Unassembled WGS sequence"/>
</dbReference>
<evidence type="ECO:0000256" key="7">
    <source>
        <dbReference type="ARBA" id="ARBA00022824"/>
    </source>
</evidence>
<evidence type="ECO:0000256" key="6">
    <source>
        <dbReference type="ARBA" id="ARBA00022692"/>
    </source>
</evidence>
<feature type="transmembrane region" description="Helical" evidence="15">
    <location>
        <begin position="170"/>
        <end position="188"/>
    </location>
</feature>
<comment type="pathway">
    <text evidence="2">Lipid metabolism; fatty acid biosynthesis.</text>
</comment>
<sequence>MTLISLDLQSRNGKTLAKLDVDSEDTVGQLKKKFHAVNKKYYPARQRMTLPAKEGQKSGEVLKDSAKLSEYGLSSGSVVLFKDLGTQIDYSTVFFFEYFGPLVIYPLFFFLPQIFYPGQKALPLDQRPLVQKIAVAYWMFHYAKRIFETYFVHTFGHATMPIKNLFKNCSYYYGFAAFVAYFVNHPAYTAPDETLSLVCFALAMVCQFSNFRCHTILSNLRAPGETAYKIPSGFLFNYITCANYTAEIWGWILFTIGTHTIAAGLFTAAGAFQMAEWARGKHKRLQKLFDGKDGRQKYPKRWVMFPPLL</sequence>
<keyword evidence="12" id="KW-0443">Lipid metabolism</keyword>
<keyword evidence="10 15" id="KW-1133">Transmembrane helix</keyword>
<dbReference type="PROSITE" id="PS50053">
    <property type="entry name" value="UBIQUITIN_2"/>
    <property type="match status" value="1"/>
</dbReference>
<organism evidence="18 19">
    <name type="scientific">Tetradesmus obliquus</name>
    <name type="common">Green alga</name>
    <name type="synonym">Acutodesmus obliquus</name>
    <dbReference type="NCBI Taxonomy" id="3088"/>
    <lineage>
        <taxon>Eukaryota</taxon>
        <taxon>Viridiplantae</taxon>
        <taxon>Chlorophyta</taxon>
        <taxon>core chlorophytes</taxon>
        <taxon>Chlorophyceae</taxon>
        <taxon>CS clade</taxon>
        <taxon>Sphaeropleales</taxon>
        <taxon>Scenedesmaceae</taxon>
        <taxon>Tetradesmus</taxon>
    </lineage>
</organism>
<evidence type="ECO:0000313" key="17">
    <source>
        <dbReference type="EMBL" id="SZX68605.1"/>
    </source>
</evidence>
<dbReference type="EMBL" id="FNXT01001253">
    <property type="protein sequence ID" value="SZX76276.1"/>
    <property type="molecule type" value="Genomic_DNA"/>
</dbReference>
<dbReference type="GO" id="GO:0005789">
    <property type="term" value="C:endoplasmic reticulum membrane"/>
    <property type="evidence" value="ECO:0007669"/>
    <property type="project" value="UniProtKB-SubCell"/>
</dbReference>
<dbReference type="PANTHER" id="PTHR10556">
    <property type="entry name" value="3-OXO-5-ALPHA-STEROID 4-DEHYDROGENASE"/>
    <property type="match status" value="1"/>
</dbReference>
<keyword evidence="5" id="KW-0444">Lipid biosynthesis</keyword>
<evidence type="ECO:0000256" key="12">
    <source>
        <dbReference type="ARBA" id="ARBA00023098"/>
    </source>
</evidence>
<dbReference type="AlphaFoldDB" id="A0A383WHQ2"/>
<dbReference type="GO" id="GO:0042761">
    <property type="term" value="P:very long-chain fatty acid biosynthetic process"/>
    <property type="evidence" value="ECO:0007669"/>
    <property type="project" value="TreeGrafter"/>
</dbReference>
<evidence type="ECO:0000256" key="15">
    <source>
        <dbReference type="SAM" id="Phobius"/>
    </source>
</evidence>
<keyword evidence="19" id="KW-1185">Reference proteome</keyword>
<dbReference type="PANTHER" id="PTHR10556:SF28">
    <property type="entry name" value="VERY-LONG-CHAIN ENOYL-COA REDUCTASE"/>
    <property type="match status" value="1"/>
</dbReference>
<evidence type="ECO:0000256" key="11">
    <source>
        <dbReference type="ARBA" id="ARBA00023002"/>
    </source>
</evidence>
<reference evidence="18 19" key="1">
    <citation type="submission" date="2016-10" db="EMBL/GenBank/DDBJ databases">
        <authorList>
            <person name="Cai Z."/>
        </authorList>
    </citation>
    <scope>NUCLEOTIDE SEQUENCE [LARGE SCALE GENOMIC DNA]</scope>
</reference>
<keyword evidence="13 15" id="KW-0472">Membrane</keyword>
<keyword evidence="6 15" id="KW-0812">Transmembrane</keyword>
<dbReference type="InterPro" id="IPR029071">
    <property type="entry name" value="Ubiquitin-like_domsf"/>
</dbReference>
<keyword evidence="9" id="KW-0521">NADP</keyword>
<evidence type="ECO:0000313" key="19">
    <source>
        <dbReference type="Proteomes" id="UP000256970"/>
    </source>
</evidence>
<evidence type="ECO:0000256" key="4">
    <source>
        <dbReference type="ARBA" id="ARBA00012530"/>
    </source>
</evidence>
<accession>A0A383WHQ2</accession>
<dbReference type="PROSITE" id="PS50244">
    <property type="entry name" value="S5A_REDUCTASE"/>
    <property type="match status" value="1"/>
</dbReference>
<dbReference type="Gene3D" id="3.10.20.90">
    <property type="entry name" value="Phosphatidylinositol 3-kinase Catalytic Subunit, Chain A, domain 1"/>
    <property type="match status" value="1"/>
</dbReference>
<feature type="transmembrane region" description="Helical" evidence="15">
    <location>
        <begin position="90"/>
        <end position="111"/>
    </location>
</feature>
<dbReference type="InterPro" id="IPR000626">
    <property type="entry name" value="Ubiquitin-like_dom"/>
</dbReference>
<protein>
    <recommendedName>
        <fullName evidence="4">very-long-chain enoyl-CoA reductase</fullName>
        <ecNumber evidence="4">1.3.1.93</ecNumber>
    </recommendedName>
</protein>
<evidence type="ECO:0000313" key="18">
    <source>
        <dbReference type="EMBL" id="SZX76276.1"/>
    </source>
</evidence>
<evidence type="ECO:0000256" key="1">
    <source>
        <dbReference type="ARBA" id="ARBA00004477"/>
    </source>
</evidence>
<keyword evidence="14" id="KW-0275">Fatty acid biosynthesis</keyword>